<evidence type="ECO:0000259" key="2">
    <source>
        <dbReference type="Pfam" id="PF08486"/>
    </source>
</evidence>
<dbReference type="InterPro" id="IPR013486">
    <property type="entry name" value="SpoIID/LytB"/>
</dbReference>
<keyword evidence="1" id="KW-0732">Signal</keyword>
<proteinExistence type="predicted"/>
<gene>
    <name evidence="3" type="ORF">FB389_0868</name>
</gene>
<feature type="chain" id="PRO_5022064888" evidence="1">
    <location>
        <begin position="31"/>
        <end position="479"/>
    </location>
</feature>
<feature type="domain" description="Sporulation stage II protein D amidase enhancer LytB N-terminal" evidence="2">
    <location>
        <begin position="241"/>
        <end position="347"/>
    </location>
</feature>
<dbReference type="InterPro" id="IPR013693">
    <property type="entry name" value="SpoIID/LytB_N"/>
</dbReference>
<dbReference type="NCBIfam" id="TIGR02669">
    <property type="entry name" value="SpoIID_LytB"/>
    <property type="match status" value="1"/>
</dbReference>
<keyword evidence="4" id="KW-1185">Reference proteome</keyword>
<name>A0A542SNR8_9MICO</name>
<dbReference type="AlphaFoldDB" id="A0A542SNR8"/>
<reference evidence="3 4" key="1">
    <citation type="submission" date="2019-06" db="EMBL/GenBank/DDBJ databases">
        <title>Sequencing the genomes of 1000 actinobacteria strains.</title>
        <authorList>
            <person name="Klenk H.-P."/>
        </authorList>
    </citation>
    <scope>NUCLEOTIDE SEQUENCE [LARGE SCALE GENOMIC DNA]</scope>
    <source>
        <strain evidence="3 4">DSM 10596</strain>
    </source>
</reference>
<sequence length="479" mass="51456">MHPFTPMRRIVATTLVVVLAAATGATDSAAAGAAASGPSTKSGLALDLARRTVGDDAATQAVRKKRAAKSFRITGAGYGHGVGMSQYGAYQLARQGKSAAKILQYYYKNTSVEAVKVPRTISVQVFGPEPYAFSGYADRARVTTVSVRKGEWRLVDRDGDIIYPRDGVASRKLSVRFNATGTKVRATVYAGSKKKESFTAREIRFQWTGTESLEGSDAVAVVQGANGTYRHGELVATSIRKRINITNRLALTHYLYGISEMPSLWGTDANRGIAALSAQAITARSYALVRMRVSASAPAGKLRKGCNCHLVDDVRDQNYTGWKKEGEKSANTNVGRLWTSAVDSTVNKDGEQVLLYAGKPIATYYYSSSGGATANVGDVWGGSVPYLRSVPDKASLSAPGNRMKKWKRTVPARTVAAAFGLKSVVSVKVIRRYKSGQVKTLLATSPSGKRVKLTAKSDQFRSRLGSLPSAWISSLKPGY</sequence>
<protein>
    <submittedName>
        <fullName evidence="3">SpoIID/LytB domain protein</fullName>
    </submittedName>
</protein>
<dbReference type="RefSeq" id="WP_170207866.1">
    <property type="nucleotide sequence ID" value="NZ_BAAATB010000002.1"/>
</dbReference>
<comment type="caution">
    <text evidence="3">The sequence shown here is derived from an EMBL/GenBank/DDBJ whole genome shotgun (WGS) entry which is preliminary data.</text>
</comment>
<evidence type="ECO:0000313" key="3">
    <source>
        <dbReference type="EMBL" id="TQK76208.1"/>
    </source>
</evidence>
<organism evidence="3 4">
    <name type="scientific">Rarobacter incanus</name>
    <dbReference type="NCBI Taxonomy" id="153494"/>
    <lineage>
        <taxon>Bacteria</taxon>
        <taxon>Bacillati</taxon>
        <taxon>Actinomycetota</taxon>
        <taxon>Actinomycetes</taxon>
        <taxon>Micrococcales</taxon>
        <taxon>Rarobacteraceae</taxon>
        <taxon>Rarobacter</taxon>
    </lineage>
</organism>
<accession>A0A542SNR8</accession>
<dbReference type="EMBL" id="VFNV01000001">
    <property type="protein sequence ID" value="TQK76208.1"/>
    <property type="molecule type" value="Genomic_DNA"/>
</dbReference>
<dbReference type="Proteomes" id="UP000316181">
    <property type="component" value="Unassembled WGS sequence"/>
</dbReference>
<evidence type="ECO:0000256" key="1">
    <source>
        <dbReference type="SAM" id="SignalP"/>
    </source>
</evidence>
<feature type="signal peptide" evidence="1">
    <location>
        <begin position="1"/>
        <end position="30"/>
    </location>
</feature>
<dbReference type="Pfam" id="PF08486">
    <property type="entry name" value="SpoIID"/>
    <property type="match status" value="1"/>
</dbReference>
<dbReference type="GO" id="GO:0030435">
    <property type="term" value="P:sporulation resulting in formation of a cellular spore"/>
    <property type="evidence" value="ECO:0007669"/>
    <property type="project" value="InterPro"/>
</dbReference>
<evidence type="ECO:0000313" key="4">
    <source>
        <dbReference type="Proteomes" id="UP000316181"/>
    </source>
</evidence>